<reference evidence="4" key="1">
    <citation type="submission" date="2021-03" db="EMBL/GenBank/DDBJ databases">
        <authorList>
            <person name="Bekaert M."/>
        </authorList>
    </citation>
    <scope>NUCLEOTIDE SEQUENCE</scope>
</reference>
<dbReference type="SUPFAM" id="SSF56436">
    <property type="entry name" value="C-type lectin-like"/>
    <property type="match status" value="1"/>
</dbReference>
<proteinExistence type="predicted"/>
<protein>
    <recommendedName>
        <fullName evidence="3">C-type lectin domain-containing protein</fullName>
    </recommendedName>
</protein>
<dbReference type="AlphaFoldDB" id="A0A8S3PQX9"/>
<feature type="coiled-coil region" evidence="1">
    <location>
        <begin position="253"/>
        <end position="287"/>
    </location>
</feature>
<dbReference type="CDD" id="cd00037">
    <property type="entry name" value="CLECT"/>
    <property type="match status" value="1"/>
</dbReference>
<keyword evidence="1" id="KW-0175">Coiled coil</keyword>
<feature type="domain" description="C-type lectin" evidence="3">
    <location>
        <begin position="117"/>
        <end position="216"/>
    </location>
</feature>
<feature type="signal peptide" evidence="2">
    <location>
        <begin position="1"/>
        <end position="19"/>
    </location>
</feature>
<dbReference type="InterPro" id="IPR001304">
    <property type="entry name" value="C-type_lectin-like"/>
</dbReference>
<name>A0A8S3PQX9_MYTED</name>
<evidence type="ECO:0000313" key="5">
    <source>
        <dbReference type="Proteomes" id="UP000683360"/>
    </source>
</evidence>
<dbReference type="InterPro" id="IPR016187">
    <property type="entry name" value="CTDL_fold"/>
</dbReference>
<feature type="chain" id="PRO_5035797649" description="C-type lectin domain-containing protein" evidence="2">
    <location>
        <begin position="20"/>
        <end position="370"/>
    </location>
</feature>
<keyword evidence="2" id="KW-0732">Signal</keyword>
<evidence type="ECO:0000313" key="4">
    <source>
        <dbReference type="EMBL" id="CAG2186027.1"/>
    </source>
</evidence>
<dbReference type="EMBL" id="CAJPWZ010000114">
    <property type="protein sequence ID" value="CAG2186027.1"/>
    <property type="molecule type" value="Genomic_DNA"/>
</dbReference>
<gene>
    <name evidence="4" type="ORF">MEDL_1590</name>
</gene>
<evidence type="ECO:0000256" key="1">
    <source>
        <dbReference type="SAM" id="Coils"/>
    </source>
</evidence>
<evidence type="ECO:0000259" key="3">
    <source>
        <dbReference type="PROSITE" id="PS50041"/>
    </source>
</evidence>
<sequence>MMFLHEIVYILLSYQVVACKKKVGFTENASELDNIYFNEAVIFQIKGNMLECVMQCNHVTECMSVSHSNTSNECMGLSAGYVNGMKDIKGYHSDGWTYHLVLDSRCPKRSGYVYSKMIQSCYKIHGENSSLQSAEYDSKCGLEEAELMRIDSEEKQLCIATFLGKYLSLRADYFDVTSWILFQGSHLIAEEHWRYNDGSIINYFNWHSTQPDSTGNPGRTEVVEKLLGTLKNEIKKEVNDKVTEITNKQNTEIQLLKSQNSTLSNQLEEQNIRLNSITIEMEDTMNKSYSALSMANYNEQYSRKFNIKMVNFQTENDENLRESFLKTVKDDLDLKLEKRDIVAIQRLRSYKSGVPPVIVKVVNSEVKQQL</sequence>
<dbReference type="Gene3D" id="3.10.100.10">
    <property type="entry name" value="Mannose-Binding Protein A, subunit A"/>
    <property type="match status" value="1"/>
</dbReference>
<comment type="caution">
    <text evidence="4">The sequence shown here is derived from an EMBL/GenBank/DDBJ whole genome shotgun (WGS) entry which is preliminary data.</text>
</comment>
<dbReference type="PROSITE" id="PS50041">
    <property type="entry name" value="C_TYPE_LECTIN_2"/>
    <property type="match status" value="1"/>
</dbReference>
<accession>A0A8S3PQX9</accession>
<organism evidence="4 5">
    <name type="scientific">Mytilus edulis</name>
    <name type="common">Blue mussel</name>
    <dbReference type="NCBI Taxonomy" id="6550"/>
    <lineage>
        <taxon>Eukaryota</taxon>
        <taxon>Metazoa</taxon>
        <taxon>Spiralia</taxon>
        <taxon>Lophotrochozoa</taxon>
        <taxon>Mollusca</taxon>
        <taxon>Bivalvia</taxon>
        <taxon>Autobranchia</taxon>
        <taxon>Pteriomorphia</taxon>
        <taxon>Mytilida</taxon>
        <taxon>Mytiloidea</taxon>
        <taxon>Mytilidae</taxon>
        <taxon>Mytilinae</taxon>
        <taxon>Mytilus</taxon>
    </lineage>
</organism>
<evidence type="ECO:0000256" key="2">
    <source>
        <dbReference type="SAM" id="SignalP"/>
    </source>
</evidence>
<keyword evidence="5" id="KW-1185">Reference proteome</keyword>
<dbReference type="Proteomes" id="UP000683360">
    <property type="component" value="Unassembled WGS sequence"/>
</dbReference>
<dbReference type="OrthoDB" id="7477812at2759"/>
<dbReference type="InterPro" id="IPR016186">
    <property type="entry name" value="C-type_lectin-like/link_sf"/>
</dbReference>